<gene>
    <name evidence="3" type="ORF">Rhow_000460</name>
</gene>
<accession>A0A402CMM0</accession>
<sequence>MMPYFRVDGTAYVIGSAAGASKDPSWVHNLRATPHAQVTLRRRRIDVTAREVSGGSPERTKVWDAAVAIAPSYAVFQGMTERALPVIALEGALDS</sequence>
<dbReference type="Proteomes" id="UP000287519">
    <property type="component" value="Unassembled WGS sequence"/>
</dbReference>
<evidence type="ECO:0008006" key="5">
    <source>
        <dbReference type="Google" id="ProtNLM"/>
    </source>
</evidence>
<comment type="caution">
    <text evidence="3">The sequence shown here is derived from an EMBL/GenBank/DDBJ whole genome shotgun (WGS) entry which is preliminary data.</text>
</comment>
<evidence type="ECO:0000256" key="2">
    <source>
        <dbReference type="ARBA" id="ARBA00049106"/>
    </source>
</evidence>
<dbReference type="AlphaFoldDB" id="A0A402CMM0"/>
<evidence type="ECO:0000313" key="4">
    <source>
        <dbReference type="Proteomes" id="UP000287519"/>
    </source>
</evidence>
<dbReference type="GO" id="GO:0070967">
    <property type="term" value="F:coenzyme F420 binding"/>
    <property type="evidence" value="ECO:0007669"/>
    <property type="project" value="TreeGrafter"/>
</dbReference>
<dbReference type="PANTHER" id="PTHR39428">
    <property type="entry name" value="F420H(2)-DEPENDENT QUINONE REDUCTASE RV1261C"/>
    <property type="match status" value="1"/>
</dbReference>
<comment type="catalytic activity">
    <reaction evidence="2">
        <text>oxidized coenzyme F420-(gamma-L-Glu)(n) + a quinol + H(+) = reduced coenzyme F420-(gamma-L-Glu)(n) + a quinone</text>
        <dbReference type="Rhea" id="RHEA:39663"/>
        <dbReference type="Rhea" id="RHEA-COMP:12939"/>
        <dbReference type="Rhea" id="RHEA-COMP:14378"/>
        <dbReference type="ChEBI" id="CHEBI:15378"/>
        <dbReference type="ChEBI" id="CHEBI:24646"/>
        <dbReference type="ChEBI" id="CHEBI:132124"/>
        <dbReference type="ChEBI" id="CHEBI:133980"/>
        <dbReference type="ChEBI" id="CHEBI:139511"/>
    </reaction>
</comment>
<comment type="similarity">
    <text evidence="1">Belongs to the F420H(2)-dependent quinone reductase family.</text>
</comment>
<evidence type="ECO:0000313" key="3">
    <source>
        <dbReference type="EMBL" id="GCE44834.1"/>
    </source>
</evidence>
<dbReference type="GO" id="GO:0005886">
    <property type="term" value="C:plasma membrane"/>
    <property type="evidence" value="ECO:0007669"/>
    <property type="project" value="TreeGrafter"/>
</dbReference>
<protein>
    <recommendedName>
        <fullName evidence="5">Deazaflavin-dependent oxidoreductase (Nitroreductase family)</fullName>
    </recommendedName>
</protein>
<dbReference type="Gene3D" id="2.30.110.10">
    <property type="entry name" value="Electron Transport, Fmn-binding Protein, Chain A"/>
    <property type="match status" value="1"/>
</dbReference>
<dbReference type="InterPro" id="IPR012349">
    <property type="entry name" value="Split_barrel_FMN-bd"/>
</dbReference>
<dbReference type="EMBL" id="BHYM01000110">
    <property type="protein sequence ID" value="GCE44834.1"/>
    <property type="molecule type" value="Genomic_DNA"/>
</dbReference>
<dbReference type="NCBIfam" id="TIGR00026">
    <property type="entry name" value="hi_GC_TIGR00026"/>
    <property type="match status" value="1"/>
</dbReference>
<proteinExistence type="inferred from homology"/>
<keyword evidence="4" id="KW-1185">Reference proteome</keyword>
<dbReference type="InterPro" id="IPR004378">
    <property type="entry name" value="F420H2_quin_Rdtase"/>
</dbReference>
<organism evidence="3 4">
    <name type="scientific">Rhodococcus wratislaviensis</name>
    <name type="common">Tsukamurella wratislaviensis</name>
    <dbReference type="NCBI Taxonomy" id="44752"/>
    <lineage>
        <taxon>Bacteria</taxon>
        <taxon>Bacillati</taxon>
        <taxon>Actinomycetota</taxon>
        <taxon>Actinomycetes</taxon>
        <taxon>Mycobacteriales</taxon>
        <taxon>Nocardiaceae</taxon>
        <taxon>Rhodococcus</taxon>
    </lineage>
</organism>
<reference evidence="3 4" key="1">
    <citation type="submission" date="2018-11" db="EMBL/GenBank/DDBJ databases">
        <title>Microbial catabolism of amino acid.</title>
        <authorList>
            <person name="Hibi M."/>
            <person name="Ogawa J."/>
        </authorList>
    </citation>
    <scope>NUCLEOTIDE SEQUENCE [LARGE SCALE GENOMIC DNA]</scope>
    <source>
        <strain evidence="3 4">C31-06</strain>
    </source>
</reference>
<dbReference type="PANTHER" id="PTHR39428:SF3">
    <property type="entry name" value="DEAZAFLAVIN-DEPENDENT NITROREDUCTASE"/>
    <property type="match status" value="1"/>
</dbReference>
<evidence type="ECO:0000256" key="1">
    <source>
        <dbReference type="ARBA" id="ARBA00008710"/>
    </source>
</evidence>
<dbReference type="Pfam" id="PF04075">
    <property type="entry name" value="F420H2_quin_red"/>
    <property type="match status" value="1"/>
</dbReference>
<dbReference type="GO" id="GO:0016491">
    <property type="term" value="F:oxidoreductase activity"/>
    <property type="evidence" value="ECO:0007669"/>
    <property type="project" value="InterPro"/>
</dbReference>
<name>A0A402CMM0_RHOWR</name>